<evidence type="ECO:0000313" key="2">
    <source>
        <dbReference type="EMBL" id="KAK5914531.1"/>
    </source>
</evidence>
<protein>
    <submittedName>
        <fullName evidence="2">Uncharacterized protein</fullName>
    </submittedName>
</protein>
<dbReference type="AlphaFoldDB" id="A0AAN8D112"/>
<dbReference type="EMBL" id="JAURVH010001527">
    <property type="protein sequence ID" value="KAK5914531.1"/>
    <property type="molecule type" value="Genomic_DNA"/>
</dbReference>
<reference evidence="2 3" key="1">
    <citation type="journal article" date="2023" name="Mol. Biol. Evol.">
        <title>Genomics of Secondarily Temperate Adaptation in the Only Non-Antarctic Icefish.</title>
        <authorList>
            <person name="Rivera-Colon A.G."/>
            <person name="Rayamajhi N."/>
            <person name="Minhas B.F."/>
            <person name="Madrigal G."/>
            <person name="Bilyk K.T."/>
            <person name="Yoon V."/>
            <person name="Hune M."/>
            <person name="Gregory S."/>
            <person name="Cheng C.H.C."/>
            <person name="Catchen J.M."/>
        </authorList>
    </citation>
    <scope>NUCLEOTIDE SEQUENCE [LARGE SCALE GENOMIC DNA]</scope>
    <source>
        <tissue evidence="2">White muscle</tissue>
    </source>
</reference>
<keyword evidence="3" id="KW-1185">Reference proteome</keyword>
<feature type="compositionally biased region" description="Basic residues" evidence="1">
    <location>
        <begin position="264"/>
        <end position="274"/>
    </location>
</feature>
<proteinExistence type="predicted"/>
<feature type="region of interest" description="Disordered" evidence="1">
    <location>
        <begin position="235"/>
        <end position="274"/>
    </location>
</feature>
<dbReference type="Proteomes" id="UP001331515">
    <property type="component" value="Unassembled WGS sequence"/>
</dbReference>
<gene>
    <name evidence="2" type="ORF">CgunFtcFv8_008967</name>
</gene>
<name>A0AAN8D112_CHAGU</name>
<accession>A0AAN8D112</accession>
<sequence>MPKRKEETVVISGPSPILRPPLFRGVGPPELSAGLPPHRRLRSLFCRSRAVLPADTHTFTDIHDTRNHGRTAVCPLGSNDALSKDVRCETDAVQPKGHSVVLRRGAEFGSEAFADTWSLVSESPRVHVISDRGRWVTPPLQTSEDPAIRDKQRRRKRSFKVDCAAKYVLPPSLTPREEDARLCEWLHSLGIAGENQQKSRFRGGVQEQETRFRRDRRPHFLPPLVQSDSLLRVPFFLPENSPPPSPFTHPDPPSPFTHPDLHPRSVRRQKGGDL</sequence>
<evidence type="ECO:0000313" key="3">
    <source>
        <dbReference type="Proteomes" id="UP001331515"/>
    </source>
</evidence>
<organism evidence="2 3">
    <name type="scientific">Champsocephalus gunnari</name>
    <name type="common">Mackerel icefish</name>
    <dbReference type="NCBI Taxonomy" id="52237"/>
    <lineage>
        <taxon>Eukaryota</taxon>
        <taxon>Metazoa</taxon>
        <taxon>Chordata</taxon>
        <taxon>Craniata</taxon>
        <taxon>Vertebrata</taxon>
        <taxon>Euteleostomi</taxon>
        <taxon>Actinopterygii</taxon>
        <taxon>Neopterygii</taxon>
        <taxon>Teleostei</taxon>
        <taxon>Neoteleostei</taxon>
        <taxon>Acanthomorphata</taxon>
        <taxon>Eupercaria</taxon>
        <taxon>Perciformes</taxon>
        <taxon>Notothenioidei</taxon>
        <taxon>Channichthyidae</taxon>
        <taxon>Champsocephalus</taxon>
    </lineage>
</organism>
<feature type="region of interest" description="Disordered" evidence="1">
    <location>
        <begin position="196"/>
        <end position="221"/>
    </location>
</feature>
<comment type="caution">
    <text evidence="2">The sequence shown here is derived from an EMBL/GenBank/DDBJ whole genome shotgun (WGS) entry which is preliminary data.</text>
</comment>
<feature type="compositionally biased region" description="Pro residues" evidence="1">
    <location>
        <begin position="240"/>
        <end position="256"/>
    </location>
</feature>
<evidence type="ECO:0000256" key="1">
    <source>
        <dbReference type="SAM" id="MobiDB-lite"/>
    </source>
</evidence>